<dbReference type="Proteomes" id="UP000790709">
    <property type="component" value="Unassembled WGS sequence"/>
</dbReference>
<dbReference type="EMBL" id="MU266641">
    <property type="protein sequence ID" value="KAH7919659.1"/>
    <property type="molecule type" value="Genomic_DNA"/>
</dbReference>
<sequence>MDPNTTPKLSPPSPTSGTTPPRSPHRLTPLPTSRSWDDRRSPGGTRRCFGGDLSGSWQVKAIHSISDMHPFLSALLQEASIAEHTALYWTIVLEPHLTPCHTSQTHTPQATPSHRTDLLPAILHHTTPLTPLTISNLQHACLVASNQVLSAALYGR</sequence>
<proteinExistence type="predicted"/>
<gene>
    <name evidence="1" type="ORF">BV22DRAFT_1133680</name>
</gene>
<name>A0ACB8B2L6_9AGAM</name>
<keyword evidence="2" id="KW-1185">Reference proteome</keyword>
<accession>A0ACB8B2L6</accession>
<organism evidence="1 2">
    <name type="scientific">Leucogyrophana mollusca</name>
    <dbReference type="NCBI Taxonomy" id="85980"/>
    <lineage>
        <taxon>Eukaryota</taxon>
        <taxon>Fungi</taxon>
        <taxon>Dikarya</taxon>
        <taxon>Basidiomycota</taxon>
        <taxon>Agaricomycotina</taxon>
        <taxon>Agaricomycetes</taxon>
        <taxon>Agaricomycetidae</taxon>
        <taxon>Boletales</taxon>
        <taxon>Boletales incertae sedis</taxon>
        <taxon>Leucogyrophana</taxon>
    </lineage>
</organism>
<evidence type="ECO:0000313" key="1">
    <source>
        <dbReference type="EMBL" id="KAH7919659.1"/>
    </source>
</evidence>
<evidence type="ECO:0000313" key="2">
    <source>
        <dbReference type="Proteomes" id="UP000790709"/>
    </source>
</evidence>
<reference evidence="1" key="1">
    <citation type="journal article" date="2021" name="New Phytol.">
        <title>Evolutionary innovations through gain and loss of genes in the ectomycorrhizal Boletales.</title>
        <authorList>
            <person name="Wu G."/>
            <person name="Miyauchi S."/>
            <person name="Morin E."/>
            <person name="Kuo A."/>
            <person name="Drula E."/>
            <person name="Varga T."/>
            <person name="Kohler A."/>
            <person name="Feng B."/>
            <person name="Cao Y."/>
            <person name="Lipzen A."/>
            <person name="Daum C."/>
            <person name="Hundley H."/>
            <person name="Pangilinan J."/>
            <person name="Johnson J."/>
            <person name="Barry K."/>
            <person name="LaButti K."/>
            <person name="Ng V."/>
            <person name="Ahrendt S."/>
            <person name="Min B."/>
            <person name="Choi I.G."/>
            <person name="Park H."/>
            <person name="Plett J.M."/>
            <person name="Magnuson J."/>
            <person name="Spatafora J.W."/>
            <person name="Nagy L.G."/>
            <person name="Henrissat B."/>
            <person name="Grigoriev I.V."/>
            <person name="Yang Z.L."/>
            <person name="Xu J."/>
            <person name="Martin F.M."/>
        </authorList>
    </citation>
    <scope>NUCLEOTIDE SEQUENCE</scope>
    <source>
        <strain evidence="1">KUC20120723A-06</strain>
    </source>
</reference>
<comment type="caution">
    <text evidence="1">The sequence shown here is derived from an EMBL/GenBank/DDBJ whole genome shotgun (WGS) entry which is preliminary data.</text>
</comment>
<protein>
    <submittedName>
        <fullName evidence="1">Uncharacterized protein</fullName>
    </submittedName>
</protein>